<dbReference type="EMBL" id="AMEM01000006">
    <property type="protein sequence ID" value="EKX92220.1"/>
    <property type="molecule type" value="Genomic_DNA"/>
</dbReference>
<keyword evidence="2" id="KW-1185">Reference proteome</keyword>
<comment type="caution">
    <text evidence="1">The sequence shown here is derived from an EMBL/GenBank/DDBJ whole genome shotgun (WGS) entry which is preliminary data.</text>
</comment>
<accession>L1MMD9</accession>
<dbReference type="Proteomes" id="UP000010445">
    <property type="component" value="Unassembled WGS sequence"/>
</dbReference>
<dbReference type="AlphaFoldDB" id="L1MMD9"/>
<sequence length="179" mass="20051">MLSVLLLDSVDWSRQIHMYGKATDTPTHLRALLGNDTEAIHKALQHLDSAPLHQGTVAPAAVTCAQFIVTALNEKAISQQCAINGVLEWLGELGSSIDYDVPEEKPRVDNTLLEELFQMNDDEMEEFFDFLDDNGMELMDSLYIQSLQELHAYAPNVVDTLTRFGATQEARAGWEKYAH</sequence>
<dbReference type="OrthoDB" id="292843at2"/>
<dbReference type="RefSeq" id="WP_006061961.1">
    <property type="nucleotide sequence ID" value="NZ_KB290821.1"/>
</dbReference>
<name>L1MMD9_9CORY</name>
<evidence type="ECO:0000313" key="2">
    <source>
        <dbReference type="Proteomes" id="UP000010445"/>
    </source>
</evidence>
<dbReference type="STRING" id="1035195.HMPREF9997_00265"/>
<gene>
    <name evidence="1" type="ORF">HMPREF9997_00265</name>
</gene>
<dbReference type="eggNOG" id="COG1413">
    <property type="taxonomic scope" value="Bacteria"/>
</dbReference>
<dbReference type="HOGENOM" id="CLU_1501067_0_0_11"/>
<reference evidence="1 2" key="1">
    <citation type="submission" date="2012-05" db="EMBL/GenBank/DDBJ databases">
        <authorList>
            <person name="Weinstock G."/>
            <person name="Sodergren E."/>
            <person name="Lobos E.A."/>
            <person name="Fulton L."/>
            <person name="Fulton R."/>
            <person name="Courtney L."/>
            <person name="Fronick C."/>
            <person name="O'Laughlin M."/>
            <person name="Godfrey J."/>
            <person name="Wilson R.M."/>
            <person name="Miner T."/>
            <person name="Farmer C."/>
            <person name="Delehaunty K."/>
            <person name="Cordes M."/>
            <person name="Minx P."/>
            <person name="Tomlinson C."/>
            <person name="Chen J."/>
            <person name="Wollam A."/>
            <person name="Pepin K.H."/>
            <person name="Bhonagiri V."/>
            <person name="Zhang X."/>
            <person name="Suruliraj S."/>
            <person name="Warren W."/>
            <person name="Mitreva M."/>
            <person name="Mardis E.R."/>
            <person name="Wilson R.K."/>
        </authorList>
    </citation>
    <scope>NUCLEOTIDE SEQUENCE [LARGE SCALE GENOMIC DNA]</scope>
    <source>
        <strain evidence="1 2">F0235</strain>
    </source>
</reference>
<proteinExistence type="predicted"/>
<organism evidence="1 2">
    <name type="scientific">Corynebacterium durum F0235</name>
    <dbReference type="NCBI Taxonomy" id="1035195"/>
    <lineage>
        <taxon>Bacteria</taxon>
        <taxon>Bacillati</taxon>
        <taxon>Actinomycetota</taxon>
        <taxon>Actinomycetes</taxon>
        <taxon>Mycobacteriales</taxon>
        <taxon>Corynebacteriaceae</taxon>
        <taxon>Corynebacterium</taxon>
    </lineage>
</organism>
<protein>
    <submittedName>
        <fullName evidence="1">Uncharacterized protein</fullName>
    </submittedName>
</protein>
<dbReference type="PATRIC" id="fig|1035195.3.peg.246"/>
<evidence type="ECO:0000313" key="1">
    <source>
        <dbReference type="EMBL" id="EKX92220.1"/>
    </source>
</evidence>